<sequence>MSGKRQASSPPVDEPDAKQAKGDDADAKAGADAENAGAEAGGDDPMETEENGRGDAPARRSLRTRNPVRKAATRNEGKAAKANATETKITQVTYKEGELLSDHLKADGALVEVKIPAECTVNTNQQVRSRQLWGTDVYTGDSDVVAALMHTGFWLPGSTCPPQLLELVATARAVPPAEQYSSTSRNGIRSRSWGRVLTGFSYKVEACRAITVNNQTIELTGDPERIKPCAPTFFPNVVESVVNTRASQANAERRQRLIQEVTIQYNLCNEPWLKYSVASVCDRGFKRSEWTSARLRRETLYLETHTRRYELSYDGPVFDDEEENYEEVNAPEADVYRWGRCSTPKDLRRTAELGVPLPSEELVDVVQGVKWHEIGFDLNSVTIQGVEYKVVRLQWLPRIEPGGELHEDE</sequence>
<accession>A0A7S0KDQ0</accession>
<protein>
    <submittedName>
        <fullName evidence="2">Uncharacterized protein</fullName>
    </submittedName>
</protein>
<name>A0A7S0KDQ0_MICPS</name>
<dbReference type="InterPro" id="IPR036609">
    <property type="entry name" value="LCCL_sf"/>
</dbReference>
<dbReference type="SUPFAM" id="SSF69848">
    <property type="entry name" value="LCCL domain"/>
    <property type="match status" value="1"/>
</dbReference>
<feature type="compositionally biased region" description="Basic residues" evidence="1">
    <location>
        <begin position="60"/>
        <end position="72"/>
    </location>
</feature>
<dbReference type="InterPro" id="IPR013951">
    <property type="entry name" value="Rxt3"/>
</dbReference>
<dbReference type="Pfam" id="PF08642">
    <property type="entry name" value="Rxt3"/>
    <property type="match status" value="1"/>
</dbReference>
<organism evidence="2">
    <name type="scientific">Micromonas pusilla</name>
    <name type="common">Picoplanktonic green alga</name>
    <name type="synonym">Chromulina pusilla</name>
    <dbReference type="NCBI Taxonomy" id="38833"/>
    <lineage>
        <taxon>Eukaryota</taxon>
        <taxon>Viridiplantae</taxon>
        <taxon>Chlorophyta</taxon>
        <taxon>Mamiellophyceae</taxon>
        <taxon>Mamiellales</taxon>
        <taxon>Mamiellaceae</taxon>
        <taxon>Micromonas</taxon>
    </lineage>
</organism>
<proteinExistence type="predicted"/>
<dbReference type="Gene3D" id="2.170.130.20">
    <property type="entry name" value="LCCL-like domain"/>
    <property type="match status" value="1"/>
</dbReference>
<evidence type="ECO:0000313" key="2">
    <source>
        <dbReference type="EMBL" id="CAD8576710.1"/>
    </source>
</evidence>
<feature type="compositionally biased region" description="Basic and acidic residues" evidence="1">
    <location>
        <begin position="15"/>
        <end position="31"/>
    </location>
</feature>
<dbReference type="EMBL" id="HBEV01001051">
    <property type="protein sequence ID" value="CAD8576710.1"/>
    <property type="molecule type" value="Transcribed_RNA"/>
</dbReference>
<evidence type="ECO:0000256" key="1">
    <source>
        <dbReference type="SAM" id="MobiDB-lite"/>
    </source>
</evidence>
<gene>
    <name evidence="2" type="ORF">MSP1404_LOCUS859</name>
</gene>
<reference evidence="2" key="1">
    <citation type="submission" date="2021-01" db="EMBL/GenBank/DDBJ databases">
        <authorList>
            <person name="Corre E."/>
            <person name="Pelletier E."/>
            <person name="Niang G."/>
            <person name="Scheremetjew M."/>
            <person name="Finn R."/>
            <person name="Kale V."/>
            <person name="Holt S."/>
            <person name="Cochrane G."/>
            <person name="Meng A."/>
            <person name="Brown T."/>
            <person name="Cohen L."/>
        </authorList>
    </citation>
    <scope>NUCLEOTIDE SEQUENCE</scope>
    <source>
        <strain evidence="2">CCMP494</strain>
    </source>
</reference>
<feature type="region of interest" description="Disordered" evidence="1">
    <location>
        <begin position="1"/>
        <end position="84"/>
    </location>
</feature>
<dbReference type="AlphaFoldDB" id="A0A7S0KDQ0"/>